<dbReference type="Pfam" id="PF08388">
    <property type="entry name" value="GIIM"/>
    <property type="match status" value="1"/>
</dbReference>
<dbReference type="InterPro" id="IPR013597">
    <property type="entry name" value="Mat_intron_G2"/>
</dbReference>
<comment type="caution">
    <text evidence="2">The sequence shown here is derived from an EMBL/GenBank/DDBJ whole genome shotgun (WGS) entry which is preliminary data.</text>
</comment>
<protein>
    <recommendedName>
        <fullName evidence="1">Group II intron maturase-specific domain-containing protein</fullName>
    </recommendedName>
</protein>
<proteinExistence type="predicted"/>
<feature type="domain" description="Group II intron maturase-specific" evidence="1">
    <location>
        <begin position="10"/>
        <end position="73"/>
    </location>
</feature>
<accession>A0A7X2P9T4</accession>
<keyword evidence="3" id="KW-1185">Reference proteome</keyword>
<dbReference type="Proteomes" id="UP000466864">
    <property type="component" value="Unassembled WGS sequence"/>
</dbReference>
<gene>
    <name evidence="2" type="ORF">FYJ60_10345</name>
</gene>
<dbReference type="RefSeq" id="WP_154458630.1">
    <property type="nucleotide sequence ID" value="NZ_VUMV01000008.1"/>
</dbReference>
<sequence>MPQCPLADEKCTSRSRSGSIVKAMKRIEVSARGWQNYFGIADMKTNIENLNGWLYRRIRMCIWKQWKPPRTRKCKLMGICNQAGVCLSPIFHSETEVPRVYRQSC</sequence>
<evidence type="ECO:0000259" key="1">
    <source>
        <dbReference type="Pfam" id="PF08388"/>
    </source>
</evidence>
<name>A0A7X2P9T4_9FIRM</name>
<dbReference type="AlphaFoldDB" id="A0A7X2P9T4"/>
<dbReference type="EMBL" id="VUMV01000008">
    <property type="protein sequence ID" value="MST82715.1"/>
    <property type="molecule type" value="Genomic_DNA"/>
</dbReference>
<reference evidence="2 3" key="1">
    <citation type="submission" date="2019-08" db="EMBL/GenBank/DDBJ databases">
        <title>In-depth cultivation of the pig gut microbiome towards novel bacterial diversity and tailored functional studies.</title>
        <authorList>
            <person name="Wylensek D."/>
            <person name="Hitch T.C.A."/>
            <person name="Clavel T."/>
        </authorList>
    </citation>
    <scope>NUCLEOTIDE SEQUENCE [LARGE SCALE GENOMIC DNA]</scope>
    <source>
        <strain evidence="2 3">Oil+RF-744-WCA-WT-13</strain>
    </source>
</reference>
<evidence type="ECO:0000313" key="2">
    <source>
        <dbReference type="EMBL" id="MST82715.1"/>
    </source>
</evidence>
<organism evidence="2 3">
    <name type="scientific">Bilifractor porci</name>
    <dbReference type="NCBI Taxonomy" id="2606636"/>
    <lineage>
        <taxon>Bacteria</taxon>
        <taxon>Bacillati</taxon>
        <taxon>Bacillota</taxon>
        <taxon>Clostridia</taxon>
        <taxon>Lachnospirales</taxon>
        <taxon>Lachnospiraceae</taxon>
        <taxon>Bilifractor</taxon>
    </lineage>
</organism>
<evidence type="ECO:0000313" key="3">
    <source>
        <dbReference type="Proteomes" id="UP000466864"/>
    </source>
</evidence>